<evidence type="ECO:0000313" key="1">
    <source>
        <dbReference type="EMBL" id="OMO96731.1"/>
    </source>
</evidence>
<keyword evidence="2" id="KW-1185">Reference proteome</keyword>
<name>A0A1R3JPK6_9ROSI</name>
<organism evidence="1 2">
    <name type="scientific">Corchorus olitorius</name>
    <dbReference type="NCBI Taxonomy" id="93759"/>
    <lineage>
        <taxon>Eukaryota</taxon>
        <taxon>Viridiplantae</taxon>
        <taxon>Streptophyta</taxon>
        <taxon>Embryophyta</taxon>
        <taxon>Tracheophyta</taxon>
        <taxon>Spermatophyta</taxon>
        <taxon>Magnoliopsida</taxon>
        <taxon>eudicotyledons</taxon>
        <taxon>Gunneridae</taxon>
        <taxon>Pentapetalae</taxon>
        <taxon>rosids</taxon>
        <taxon>malvids</taxon>
        <taxon>Malvales</taxon>
        <taxon>Malvaceae</taxon>
        <taxon>Grewioideae</taxon>
        <taxon>Apeibeae</taxon>
        <taxon>Corchorus</taxon>
    </lineage>
</organism>
<proteinExistence type="predicted"/>
<dbReference type="EMBL" id="AWUE01015568">
    <property type="protein sequence ID" value="OMO96731.1"/>
    <property type="molecule type" value="Genomic_DNA"/>
</dbReference>
<dbReference type="OrthoDB" id="435038at2759"/>
<evidence type="ECO:0000313" key="2">
    <source>
        <dbReference type="Proteomes" id="UP000187203"/>
    </source>
</evidence>
<dbReference type="Proteomes" id="UP000187203">
    <property type="component" value="Unassembled WGS sequence"/>
</dbReference>
<comment type="caution">
    <text evidence="1">The sequence shown here is derived from an EMBL/GenBank/DDBJ whole genome shotgun (WGS) entry which is preliminary data.</text>
</comment>
<reference evidence="2" key="1">
    <citation type="submission" date="2013-09" db="EMBL/GenBank/DDBJ databases">
        <title>Corchorus olitorius genome sequencing.</title>
        <authorList>
            <person name="Alam M."/>
            <person name="Haque M.S."/>
            <person name="Islam M.S."/>
            <person name="Emdad E.M."/>
            <person name="Islam M.M."/>
            <person name="Ahmed B."/>
            <person name="Halim A."/>
            <person name="Hossen Q.M.M."/>
            <person name="Hossain M.Z."/>
            <person name="Ahmed R."/>
            <person name="Khan M.M."/>
            <person name="Islam R."/>
            <person name="Rashid M.M."/>
            <person name="Khan S.A."/>
            <person name="Rahman M.S."/>
            <person name="Alam M."/>
            <person name="Yahiya A.S."/>
            <person name="Khan M.S."/>
            <person name="Azam M.S."/>
            <person name="Haque T."/>
            <person name="Lashkar M.Z.H."/>
            <person name="Akhand A.I."/>
            <person name="Morshed G."/>
            <person name="Roy S."/>
            <person name="Uddin K.S."/>
            <person name="Rabeya T."/>
            <person name="Hossain A.S."/>
            <person name="Chowdhury A."/>
            <person name="Snigdha A.R."/>
            <person name="Mortoza M.S."/>
            <person name="Matin S.A."/>
            <person name="Hoque S.M.E."/>
            <person name="Islam M.K."/>
            <person name="Roy D.K."/>
            <person name="Haider R."/>
            <person name="Moosa M.M."/>
            <person name="Elias S.M."/>
            <person name="Hasan A.M."/>
            <person name="Jahan S."/>
            <person name="Shafiuddin M."/>
            <person name="Mahmood N."/>
            <person name="Shommy N.S."/>
        </authorList>
    </citation>
    <scope>NUCLEOTIDE SEQUENCE [LARGE SCALE GENOMIC DNA]</scope>
    <source>
        <strain evidence="2">cv. O-4</strain>
    </source>
</reference>
<accession>A0A1R3JPK6</accession>
<sequence length="37" mass="4358">MAMELFGRRIIERVFKPGGFAEYMVKDMGMRVEEEGF</sequence>
<protein>
    <submittedName>
        <fullName evidence="1">3-hydroxyisobutyrate dehydrogenase-like 3, mitochondrial-like protein</fullName>
    </submittedName>
</protein>
<dbReference type="AlphaFoldDB" id="A0A1R3JPK6"/>
<gene>
    <name evidence="1" type="ORF">COLO4_15119</name>
</gene>